<dbReference type="InterPro" id="IPR001887">
    <property type="entry name" value="Barnase"/>
</dbReference>
<dbReference type="InterPro" id="IPR053753">
    <property type="entry name" value="RNase_N1/T1-like_sf"/>
</dbReference>
<evidence type="ECO:0000313" key="10">
    <source>
        <dbReference type="Proteomes" id="UP000000845"/>
    </source>
</evidence>
<dbReference type="GO" id="GO:0016787">
    <property type="term" value="F:hydrolase activity"/>
    <property type="evidence" value="ECO:0007669"/>
    <property type="project" value="UniProtKB-KW"/>
</dbReference>
<dbReference type="GO" id="GO:0003723">
    <property type="term" value="F:RNA binding"/>
    <property type="evidence" value="ECO:0007669"/>
    <property type="project" value="InterPro"/>
</dbReference>
<feature type="compositionally biased region" description="Basic and acidic residues" evidence="8">
    <location>
        <begin position="43"/>
        <end position="79"/>
    </location>
</feature>
<organism evidence="9 10">
    <name type="scientific">Sebaldella termitidis (strain ATCC 33386 / NCTC 11300)</name>
    <dbReference type="NCBI Taxonomy" id="526218"/>
    <lineage>
        <taxon>Bacteria</taxon>
        <taxon>Fusobacteriati</taxon>
        <taxon>Fusobacteriota</taxon>
        <taxon>Fusobacteriia</taxon>
        <taxon>Fusobacteriales</taxon>
        <taxon>Leptotrichiaceae</taxon>
        <taxon>Sebaldella</taxon>
    </lineage>
</organism>
<evidence type="ECO:0000313" key="9">
    <source>
        <dbReference type="EMBL" id="ACZ08420.1"/>
    </source>
</evidence>
<evidence type="ECO:0000256" key="4">
    <source>
        <dbReference type="ARBA" id="ARBA00022525"/>
    </source>
</evidence>
<dbReference type="PRINTS" id="PR00117">
    <property type="entry name" value="BARNASE"/>
</dbReference>
<protein>
    <recommendedName>
        <fullName evidence="3">Ribonuclease</fullName>
    </recommendedName>
</protein>
<reference evidence="9 10" key="2">
    <citation type="journal article" date="2010" name="Stand. Genomic Sci.">
        <title>Complete genome sequence of Sebaldella termitidis type strain (NCTC 11300).</title>
        <authorList>
            <person name="Harmon-Smith M."/>
            <person name="Celia L."/>
            <person name="Chertkov O."/>
            <person name="Lapidus A."/>
            <person name="Copeland A."/>
            <person name="Glavina Del Rio T."/>
            <person name="Nolan M."/>
            <person name="Lucas S."/>
            <person name="Tice H."/>
            <person name="Cheng J.F."/>
            <person name="Han C."/>
            <person name="Detter J.C."/>
            <person name="Bruce D."/>
            <person name="Goodwin L."/>
            <person name="Pitluck S."/>
            <person name="Pati A."/>
            <person name="Liolios K."/>
            <person name="Ivanova N."/>
            <person name="Mavromatis K."/>
            <person name="Mikhailova N."/>
            <person name="Chen A."/>
            <person name="Palaniappan K."/>
            <person name="Land M."/>
            <person name="Hauser L."/>
            <person name="Chang Y.J."/>
            <person name="Jeffries C.D."/>
            <person name="Brettin T."/>
            <person name="Goker M."/>
            <person name="Beck B."/>
            <person name="Bristow J."/>
            <person name="Eisen J.A."/>
            <person name="Markowitz V."/>
            <person name="Hugenholtz P."/>
            <person name="Kyrpides N.C."/>
            <person name="Klenk H.P."/>
            <person name="Chen F."/>
        </authorList>
    </citation>
    <scope>NUCLEOTIDE SEQUENCE [LARGE SCALE GENOMIC DNA]</scope>
    <source>
        <strain evidence="10">ATCC 33386 / NCTC 11300</strain>
    </source>
</reference>
<dbReference type="RefSeq" id="WP_012861016.1">
    <property type="nucleotide sequence ID" value="NC_013517.1"/>
</dbReference>
<reference evidence="10" key="1">
    <citation type="submission" date="2009-09" db="EMBL/GenBank/DDBJ databases">
        <title>The complete chromosome of Sebaldella termitidis ATCC 33386.</title>
        <authorList>
            <consortium name="US DOE Joint Genome Institute (JGI-PGF)"/>
            <person name="Lucas S."/>
            <person name="Copeland A."/>
            <person name="Lapidus A."/>
            <person name="Glavina del Rio T."/>
            <person name="Dalin E."/>
            <person name="Tice H."/>
            <person name="Bruce D."/>
            <person name="Goodwin L."/>
            <person name="Pitluck S."/>
            <person name="Kyrpides N."/>
            <person name="Mavromatis K."/>
            <person name="Ivanova N."/>
            <person name="Mikhailova N."/>
            <person name="Sims D."/>
            <person name="Meincke L."/>
            <person name="Brettin T."/>
            <person name="Detter J.C."/>
            <person name="Han C."/>
            <person name="Larimer F."/>
            <person name="Land M."/>
            <person name="Hauser L."/>
            <person name="Markowitz V."/>
            <person name="Cheng J.F."/>
            <person name="Hugenholtz P."/>
            <person name="Woyke T."/>
            <person name="Wu D."/>
            <person name="Eisen J.A."/>
        </authorList>
    </citation>
    <scope>NUCLEOTIDE SEQUENCE [LARGE SCALE GENOMIC DNA]</scope>
    <source>
        <strain evidence="10">ATCC 33386 / NCTC 11300</strain>
    </source>
</reference>
<dbReference type="STRING" id="526218.Sterm_1561"/>
<proteinExistence type="inferred from homology"/>
<keyword evidence="5" id="KW-0540">Nuclease</keyword>
<comment type="similarity">
    <text evidence="2">Belongs to the ribonuclease N1/T1 family.</text>
</comment>
<dbReference type="KEGG" id="str:Sterm_1561"/>
<dbReference type="Proteomes" id="UP000000845">
    <property type="component" value="Chromosome"/>
</dbReference>
<dbReference type="InterPro" id="IPR000026">
    <property type="entry name" value="N1-like"/>
</dbReference>
<name>D1AI36_SEBTE</name>
<dbReference type="eggNOG" id="COG4290">
    <property type="taxonomic scope" value="Bacteria"/>
</dbReference>
<dbReference type="InterPro" id="IPR016191">
    <property type="entry name" value="Ribonuclease/ribotoxin"/>
</dbReference>
<dbReference type="SUPFAM" id="SSF53933">
    <property type="entry name" value="Microbial ribonucleases"/>
    <property type="match status" value="1"/>
</dbReference>
<dbReference type="AlphaFoldDB" id="D1AI36"/>
<dbReference type="GO" id="GO:0004521">
    <property type="term" value="F:RNA endonuclease activity"/>
    <property type="evidence" value="ECO:0007669"/>
    <property type="project" value="InterPro"/>
</dbReference>
<keyword evidence="10" id="KW-1185">Reference proteome</keyword>
<sequence>MKKLILVISALLLLLIGGFYFWDLRNEVSEIKAAVTEQAENTNAEKKNIKETAEESKEEIKENIKRETEPKNNMAEKKSIQNNQSIDALTEEKIVTDYLKENGELPEYYITKKEAQREGWVAKEGNLCDVLPGRAIGGDIFTNREKTLPVKKGRIWYEADINYDCGRRNARRVVYSNDGLIFVTHDHYKNFEEIK</sequence>
<accession>D1AI36</accession>
<feature type="active site" description="Proton donor" evidence="7">
    <location>
        <position position="187"/>
    </location>
</feature>
<evidence type="ECO:0000256" key="3">
    <source>
        <dbReference type="ARBA" id="ARBA00022214"/>
    </source>
</evidence>
<evidence type="ECO:0000256" key="6">
    <source>
        <dbReference type="ARBA" id="ARBA00022801"/>
    </source>
</evidence>
<feature type="active site" description="Proton acceptor" evidence="7">
    <location>
        <position position="158"/>
    </location>
</feature>
<evidence type="ECO:0000256" key="7">
    <source>
        <dbReference type="PIRSR" id="PIRSR001013-1"/>
    </source>
</evidence>
<evidence type="ECO:0000256" key="8">
    <source>
        <dbReference type="SAM" id="MobiDB-lite"/>
    </source>
</evidence>
<keyword evidence="4" id="KW-0964">Secreted</keyword>
<dbReference type="HOGENOM" id="CLU_104572_0_0_0"/>
<dbReference type="Pfam" id="PF00545">
    <property type="entry name" value="Ribonuclease"/>
    <property type="match status" value="1"/>
</dbReference>
<dbReference type="EMBL" id="CP001739">
    <property type="protein sequence ID" value="ACZ08420.1"/>
    <property type="molecule type" value="Genomic_DNA"/>
</dbReference>
<evidence type="ECO:0000256" key="2">
    <source>
        <dbReference type="ARBA" id="ARBA00009006"/>
    </source>
</evidence>
<dbReference type="GO" id="GO:0005576">
    <property type="term" value="C:extracellular region"/>
    <property type="evidence" value="ECO:0007669"/>
    <property type="project" value="UniProtKB-SubCell"/>
</dbReference>
<gene>
    <name evidence="9" type="ordered locus">Sterm_1561</name>
</gene>
<evidence type="ECO:0000256" key="5">
    <source>
        <dbReference type="ARBA" id="ARBA00022722"/>
    </source>
</evidence>
<feature type="region of interest" description="Disordered" evidence="8">
    <location>
        <begin position="41"/>
        <end position="82"/>
    </location>
</feature>
<evidence type="ECO:0000256" key="1">
    <source>
        <dbReference type="ARBA" id="ARBA00004613"/>
    </source>
</evidence>
<comment type="subcellular location">
    <subcellularLocation>
        <location evidence="1">Secreted</location>
    </subcellularLocation>
</comment>
<keyword evidence="6" id="KW-0378">Hydrolase</keyword>
<dbReference type="Gene3D" id="3.40.20.20">
    <property type="match status" value="2"/>
</dbReference>